<organism evidence="2 3">
    <name type="scientific">Gambusia affinis</name>
    <name type="common">Western mosquitofish</name>
    <name type="synonym">Heterandria affinis</name>
    <dbReference type="NCBI Taxonomy" id="33528"/>
    <lineage>
        <taxon>Eukaryota</taxon>
        <taxon>Metazoa</taxon>
        <taxon>Chordata</taxon>
        <taxon>Craniata</taxon>
        <taxon>Vertebrata</taxon>
        <taxon>Euteleostomi</taxon>
        <taxon>Actinopterygii</taxon>
        <taxon>Neopterygii</taxon>
        <taxon>Teleostei</taxon>
        <taxon>Neoteleostei</taxon>
        <taxon>Acanthomorphata</taxon>
        <taxon>Ovalentaria</taxon>
        <taxon>Atherinomorphae</taxon>
        <taxon>Cyprinodontiformes</taxon>
        <taxon>Poeciliidae</taxon>
        <taxon>Poeciliinae</taxon>
        <taxon>Gambusia</taxon>
    </lineage>
</organism>
<dbReference type="Gene3D" id="2.160.20.120">
    <property type="match status" value="1"/>
</dbReference>
<proteinExistence type="predicted"/>
<dbReference type="PANTHER" id="PTHR34094">
    <property type="match status" value="1"/>
</dbReference>
<dbReference type="OMA" id="KTQSWFE"/>
<evidence type="ECO:0000313" key="2">
    <source>
        <dbReference type="EMBL" id="PWA14282.1"/>
    </source>
</evidence>
<protein>
    <recommendedName>
        <fullName evidence="1">DUF4097 domain-containing protein</fullName>
    </recommendedName>
</protein>
<dbReference type="InterPro" id="IPR025164">
    <property type="entry name" value="Toastrack_DUF4097"/>
</dbReference>
<feature type="domain" description="DUF4097" evidence="1">
    <location>
        <begin position="114"/>
        <end position="331"/>
    </location>
</feature>
<accession>A0A315US38</accession>
<reference evidence="2 3" key="1">
    <citation type="journal article" date="2018" name="G3 (Bethesda)">
        <title>A High-Quality Reference Genome for the Invasive Mosquitofish Gambusia affinis Using a Chicago Library.</title>
        <authorList>
            <person name="Hoffberg S.L."/>
            <person name="Troendle N.J."/>
            <person name="Glenn T.C."/>
            <person name="Mahmud O."/>
            <person name="Louha S."/>
            <person name="Chalopin D."/>
            <person name="Bennetzen J.L."/>
            <person name="Mauricio R."/>
        </authorList>
    </citation>
    <scope>NUCLEOTIDE SEQUENCE [LARGE SCALE GENOMIC DNA]</scope>
    <source>
        <strain evidence="2">NE01/NJP1002.9</strain>
        <tissue evidence="2">Muscle</tissue>
    </source>
</reference>
<dbReference type="STRING" id="33528.ENSGAFP00000009492"/>
<sequence length="389" mass="41627">MLWTSAAQRGPVGLLLRCWSLTSCHTAVSTPRWPLLASRYFSSSEPAKAPTHDGVDASPLRQWALDVSPFTTVRARLGCNICVRPLDVHAYPEANRALISIHGPDSDQGDCMEDLHVQYDGQSQELLISAEKVNSNVTIEMDAPIKSNLFITTGGGGNVQVKKMESDICIVQTEKGSCLLHSVKAHQVEVKSHGGHVTGLGTIHGNVDISTKGDSVVDVKKLQGTRMNISTEHGALKVKAVYAESSCVFSCSGRVELGHVHGDTTVENKSGDTVVDGSNSFLKVSSISGSIDVYVGDGGTADLHTQDGAVSVRLPSSFRAGVNLCGVAVDVSPEVLLHDEQRHTADGRTTLTGYMSGEPPVDRWVKARADRGSVQLRTQSWFESLKLGS</sequence>
<dbReference type="Pfam" id="PF13349">
    <property type="entry name" value="DUF4097"/>
    <property type="match status" value="1"/>
</dbReference>
<name>A0A315US38_GAMAF</name>
<dbReference type="AlphaFoldDB" id="A0A315US38"/>
<dbReference type="PANTHER" id="PTHR34094:SF1">
    <property type="entry name" value="PROTEIN FAM185A"/>
    <property type="match status" value="1"/>
</dbReference>
<dbReference type="EMBL" id="NHOQ01002850">
    <property type="protein sequence ID" value="PWA14282.1"/>
    <property type="molecule type" value="Genomic_DNA"/>
</dbReference>
<dbReference type="Proteomes" id="UP000250572">
    <property type="component" value="Unassembled WGS sequence"/>
</dbReference>
<gene>
    <name evidence="2" type="ORF">CCH79_00012341</name>
</gene>
<evidence type="ECO:0000313" key="3">
    <source>
        <dbReference type="Proteomes" id="UP000250572"/>
    </source>
</evidence>
<evidence type="ECO:0000259" key="1">
    <source>
        <dbReference type="Pfam" id="PF13349"/>
    </source>
</evidence>
<keyword evidence="3" id="KW-1185">Reference proteome</keyword>
<comment type="caution">
    <text evidence="2">The sequence shown here is derived from an EMBL/GenBank/DDBJ whole genome shotgun (WGS) entry which is preliminary data.</text>
</comment>